<evidence type="ECO:0000256" key="1">
    <source>
        <dbReference type="SAM" id="Phobius"/>
    </source>
</evidence>
<keyword evidence="1" id="KW-0812">Transmembrane</keyword>
<feature type="transmembrane region" description="Helical" evidence="1">
    <location>
        <begin position="100"/>
        <end position="116"/>
    </location>
</feature>
<organism evidence="3 4">
    <name type="scientific">Inmirania thermothiophila</name>
    <dbReference type="NCBI Taxonomy" id="1750597"/>
    <lineage>
        <taxon>Bacteria</taxon>
        <taxon>Pseudomonadati</taxon>
        <taxon>Pseudomonadota</taxon>
        <taxon>Gammaproteobacteria</taxon>
        <taxon>Chromatiales</taxon>
        <taxon>Ectothiorhodospiraceae</taxon>
        <taxon>Inmirania</taxon>
    </lineage>
</organism>
<keyword evidence="1" id="KW-0472">Membrane</keyword>
<dbReference type="Pfam" id="PF04892">
    <property type="entry name" value="VanZ"/>
    <property type="match status" value="1"/>
</dbReference>
<dbReference type="PANTHER" id="PTHR28008">
    <property type="entry name" value="DOMAIN PROTEIN, PUTATIVE (AFU_ORTHOLOGUE AFUA_3G10980)-RELATED"/>
    <property type="match status" value="1"/>
</dbReference>
<protein>
    <submittedName>
        <fullName evidence="3">VanZ like protein</fullName>
    </submittedName>
</protein>
<reference evidence="3 4" key="1">
    <citation type="submission" date="2018-11" db="EMBL/GenBank/DDBJ databases">
        <title>Genomic Encyclopedia of Type Strains, Phase IV (KMG-IV): sequencing the most valuable type-strain genomes for metagenomic binning, comparative biology and taxonomic classification.</title>
        <authorList>
            <person name="Goeker M."/>
        </authorList>
    </citation>
    <scope>NUCLEOTIDE SEQUENCE [LARGE SCALE GENOMIC DNA]</scope>
    <source>
        <strain evidence="3 4">DSM 100275</strain>
    </source>
</reference>
<dbReference type="NCBIfam" id="NF037970">
    <property type="entry name" value="vanZ_1"/>
    <property type="match status" value="1"/>
</dbReference>
<dbReference type="EMBL" id="RJVI01000002">
    <property type="protein sequence ID" value="ROR32789.1"/>
    <property type="molecule type" value="Genomic_DNA"/>
</dbReference>
<feature type="transmembrane region" description="Helical" evidence="1">
    <location>
        <begin position="12"/>
        <end position="30"/>
    </location>
</feature>
<dbReference type="Proteomes" id="UP000276634">
    <property type="component" value="Unassembled WGS sequence"/>
</dbReference>
<name>A0A3N1Y1U8_9GAMM</name>
<sequence length="181" mass="18682">MGRCAASRERLAAAAACLYLAALYLGTGWLRTVQTGLRDLLGAAYGPALTGLVAAALGAGLWAARGRLAALGARRAPLLAAVGAGYAAALALLAIPEERIHLLQFGLLALLLTAALRRRPRRHLEALILGLAAGAGDEVAQWLHPARVGDLGDVALNFLGSVLAQAALWTLDRPPRPAPPP</sequence>
<accession>A0A3N1Y1U8</accession>
<feature type="domain" description="VanZ-like" evidence="2">
    <location>
        <begin position="101"/>
        <end position="166"/>
    </location>
</feature>
<feature type="transmembrane region" description="Helical" evidence="1">
    <location>
        <begin position="42"/>
        <end position="64"/>
    </location>
</feature>
<dbReference type="RefSeq" id="WP_123401691.1">
    <property type="nucleotide sequence ID" value="NZ_RJVI01000002.1"/>
</dbReference>
<evidence type="ECO:0000313" key="4">
    <source>
        <dbReference type="Proteomes" id="UP000276634"/>
    </source>
</evidence>
<evidence type="ECO:0000313" key="3">
    <source>
        <dbReference type="EMBL" id="ROR32789.1"/>
    </source>
</evidence>
<dbReference type="OrthoDB" id="5740672at2"/>
<keyword evidence="4" id="KW-1185">Reference proteome</keyword>
<dbReference type="PANTHER" id="PTHR28008:SF1">
    <property type="entry name" value="DOMAIN PROTEIN, PUTATIVE (AFU_ORTHOLOGUE AFUA_3G10980)-RELATED"/>
    <property type="match status" value="1"/>
</dbReference>
<dbReference type="InterPro" id="IPR006976">
    <property type="entry name" value="VanZ-like"/>
</dbReference>
<evidence type="ECO:0000259" key="2">
    <source>
        <dbReference type="Pfam" id="PF04892"/>
    </source>
</evidence>
<proteinExistence type="predicted"/>
<comment type="caution">
    <text evidence="3">The sequence shown here is derived from an EMBL/GenBank/DDBJ whole genome shotgun (WGS) entry which is preliminary data.</text>
</comment>
<dbReference type="AlphaFoldDB" id="A0A3N1Y1U8"/>
<feature type="transmembrane region" description="Helical" evidence="1">
    <location>
        <begin position="76"/>
        <end position="94"/>
    </location>
</feature>
<gene>
    <name evidence="3" type="ORF">EDC57_2001</name>
</gene>
<keyword evidence="1" id="KW-1133">Transmembrane helix</keyword>